<comment type="caution">
    <text evidence="2">The sequence shown here is derived from an EMBL/GenBank/DDBJ whole genome shotgun (WGS) entry which is preliminary data.</text>
</comment>
<name>A0A9W6EZG1_9CHLO</name>
<feature type="region of interest" description="Disordered" evidence="1">
    <location>
        <begin position="352"/>
        <end position="380"/>
    </location>
</feature>
<reference evidence="2 3" key="1">
    <citation type="journal article" date="2023" name="Commun. Biol.">
        <title>Reorganization of the ancestral sex-determining regions during the evolution of trioecy in Pleodorina starrii.</title>
        <authorList>
            <person name="Takahashi K."/>
            <person name="Suzuki S."/>
            <person name="Kawai-Toyooka H."/>
            <person name="Yamamoto K."/>
            <person name="Hamaji T."/>
            <person name="Ootsuki R."/>
            <person name="Yamaguchi H."/>
            <person name="Kawachi M."/>
            <person name="Higashiyama T."/>
            <person name="Nozaki H."/>
        </authorList>
    </citation>
    <scope>NUCLEOTIDE SEQUENCE [LARGE SCALE GENOMIC DNA]</scope>
    <source>
        <strain evidence="2 3">NIES-4479</strain>
    </source>
</reference>
<accession>A0A9W6EZG1</accession>
<proteinExistence type="predicted"/>
<feature type="region of interest" description="Disordered" evidence="1">
    <location>
        <begin position="1"/>
        <end position="29"/>
    </location>
</feature>
<gene>
    <name evidence="2" type="primary">PLESTBF000179</name>
    <name evidence="2" type="ORF">PLESTB_000340600</name>
</gene>
<organism evidence="2 3">
    <name type="scientific">Pleodorina starrii</name>
    <dbReference type="NCBI Taxonomy" id="330485"/>
    <lineage>
        <taxon>Eukaryota</taxon>
        <taxon>Viridiplantae</taxon>
        <taxon>Chlorophyta</taxon>
        <taxon>core chlorophytes</taxon>
        <taxon>Chlorophyceae</taxon>
        <taxon>CS clade</taxon>
        <taxon>Chlamydomonadales</taxon>
        <taxon>Volvocaceae</taxon>
        <taxon>Pleodorina</taxon>
    </lineage>
</organism>
<sequence>MKLSPTPSRAAGQHASGLPAAAEEAVVDTSTKASIEARARRWRHGHPPLRLSRRLAASSSLPVLQRRAPKLHLTEALATAAATTDLTSVISAATPSGIHAGPATVPGSSSFVMVLPVHFGSFLGGWADQFDATAFGISPTEALELQDHAMTATAFSVTARLISGCTTTRSHGQCRGRHAARRRAGGADPWLASGGGRGTGGARGLEACGGSAVPAHRRLGCGAWRDCERFLVKHFDLSVDFAVEDALPRLEQWGLVRRLVQKGPGKLKFEAVHVETAALALQEIWQKSFAALAAPPETATFPLSNLISGQERAPATNQDSLFRAATSGATATAAEQDAAAAAAGPAASAAAAAPATPPLKPSSSTATSAAAAKTSSGGGGGGGGGGGLFSFCDWLVATRVLLVGGFSHISGRSGGVGGGGRGRGFFFTGAPPGACVPDAWPGAETREGRAAGGSSDGSALPGLQECRWGVPYATISHGLLDAICKRVGCKGAFCEDPGGGKRGVLQLLAKRRQAECMEDECPTD</sequence>
<evidence type="ECO:0000313" key="2">
    <source>
        <dbReference type="EMBL" id="GLC50086.1"/>
    </source>
</evidence>
<feature type="compositionally biased region" description="Low complexity" evidence="1">
    <location>
        <begin position="361"/>
        <end position="375"/>
    </location>
</feature>
<protein>
    <submittedName>
        <fullName evidence="2">Uncharacterized protein</fullName>
    </submittedName>
</protein>
<dbReference type="Proteomes" id="UP001165080">
    <property type="component" value="Unassembled WGS sequence"/>
</dbReference>
<keyword evidence="3" id="KW-1185">Reference proteome</keyword>
<dbReference type="EMBL" id="BRXU01000003">
    <property type="protein sequence ID" value="GLC50086.1"/>
    <property type="molecule type" value="Genomic_DNA"/>
</dbReference>
<dbReference type="AlphaFoldDB" id="A0A9W6EZG1"/>
<evidence type="ECO:0000313" key="3">
    <source>
        <dbReference type="Proteomes" id="UP001165080"/>
    </source>
</evidence>
<evidence type="ECO:0000256" key="1">
    <source>
        <dbReference type="SAM" id="MobiDB-lite"/>
    </source>
</evidence>